<proteinExistence type="predicted"/>
<dbReference type="EMBL" id="JBHRSL010000027">
    <property type="protein sequence ID" value="MFC3053547.1"/>
    <property type="molecule type" value="Genomic_DNA"/>
</dbReference>
<dbReference type="InterPro" id="IPR036318">
    <property type="entry name" value="FAD-bd_PCMH-like_sf"/>
</dbReference>
<comment type="caution">
    <text evidence="6">The sequence shown here is derived from an EMBL/GenBank/DDBJ whole genome shotgun (WGS) entry which is preliminary data.</text>
</comment>
<reference evidence="7" key="1">
    <citation type="journal article" date="2019" name="Int. J. Syst. Evol. Microbiol.">
        <title>The Global Catalogue of Microorganisms (GCM) 10K type strain sequencing project: providing services to taxonomists for standard genome sequencing and annotation.</title>
        <authorList>
            <consortium name="The Broad Institute Genomics Platform"/>
            <consortium name="The Broad Institute Genome Sequencing Center for Infectious Disease"/>
            <person name="Wu L."/>
            <person name="Ma J."/>
        </authorList>
    </citation>
    <scope>NUCLEOTIDE SEQUENCE [LARGE SCALE GENOMIC DNA]</scope>
    <source>
        <strain evidence="7">KCTC 62164</strain>
    </source>
</reference>
<evidence type="ECO:0000313" key="7">
    <source>
        <dbReference type="Proteomes" id="UP001595444"/>
    </source>
</evidence>
<evidence type="ECO:0000256" key="4">
    <source>
        <dbReference type="ARBA" id="ARBA00023002"/>
    </source>
</evidence>
<comment type="cofactor">
    <cofactor evidence="1">
        <name>FAD</name>
        <dbReference type="ChEBI" id="CHEBI:57692"/>
    </cofactor>
</comment>
<dbReference type="PANTHER" id="PTHR43716">
    <property type="entry name" value="D-2-HYDROXYGLUTARATE DEHYDROGENASE, MITOCHONDRIAL"/>
    <property type="match status" value="1"/>
</dbReference>
<dbReference type="InterPro" id="IPR016167">
    <property type="entry name" value="FAD-bd_PCMH_sub1"/>
</dbReference>
<dbReference type="InterPro" id="IPR006094">
    <property type="entry name" value="Oxid_FAD_bind_N"/>
</dbReference>
<dbReference type="Gene3D" id="3.30.70.2740">
    <property type="match status" value="1"/>
</dbReference>
<feature type="domain" description="FAD-binding PCMH-type" evidence="5">
    <location>
        <begin position="35"/>
        <end position="217"/>
    </location>
</feature>
<dbReference type="InterPro" id="IPR016166">
    <property type="entry name" value="FAD-bd_PCMH"/>
</dbReference>
<keyword evidence="3" id="KW-0274">FAD</keyword>
<protein>
    <submittedName>
        <fullName evidence="6">FAD-binding oxidoreductase</fullName>
    </submittedName>
</protein>
<dbReference type="Pfam" id="PF02913">
    <property type="entry name" value="FAD-oxidase_C"/>
    <property type="match status" value="1"/>
</dbReference>
<organism evidence="6 7">
    <name type="scientific">Kordiimonas pumila</name>
    <dbReference type="NCBI Taxonomy" id="2161677"/>
    <lineage>
        <taxon>Bacteria</taxon>
        <taxon>Pseudomonadati</taxon>
        <taxon>Pseudomonadota</taxon>
        <taxon>Alphaproteobacteria</taxon>
        <taxon>Kordiimonadales</taxon>
        <taxon>Kordiimonadaceae</taxon>
        <taxon>Kordiimonas</taxon>
    </lineage>
</organism>
<dbReference type="Proteomes" id="UP001595444">
    <property type="component" value="Unassembled WGS sequence"/>
</dbReference>
<dbReference type="Gene3D" id="3.30.70.2190">
    <property type="match status" value="1"/>
</dbReference>
<evidence type="ECO:0000259" key="5">
    <source>
        <dbReference type="PROSITE" id="PS51387"/>
    </source>
</evidence>
<keyword evidence="4" id="KW-0560">Oxidoreductase</keyword>
<evidence type="ECO:0000256" key="1">
    <source>
        <dbReference type="ARBA" id="ARBA00001974"/>
    </source>
</evidence>
<dbReference type="PANTHER" id="PTHR43716:SF1">
    <property type="entry name" value="D-2-HYDROXYGLUTARATE DEHYDROGENASE, MITOCHONDRIAL"/>
    <property type="match status" value="1"/>
</dbReference>
<dbReference type="InterPro" id="IPR016164">
    <property type="entry name" value="FAD-linked_Oxase-like_C"/>
</dbReference>
<dbReference type="SUPFAM" id="SSF56176">
    <property type="entry name" value="FAD-binding/transporter-associated domain-like"/>
    <property type="match status" value="1"/>
</dbReference>
<dbReference type="InterPro" id="IPR004113">
    <property type="entry name" value="FAD-bd_oxidored_4_C"/>
</dbReference>
<dbReference type="RefSeq" id="WP_194215499.1">
    <property type="nucleotide sequence ID" value="NZ_CP061205.1"/>
</dbReference>
<gene>
    <name evidence="6" type="ORF">ACFOKA_16730</name>
</gene>
<dbReference type="Gene3D" id="3.30.43.10">
    <property type="entry name" value="Uridine Diphospho-n-acetylenolpyruvylglucosamine Reductase, domain 2"/>
    <property type="match status" value="1"/>
</dbReference>
<dbReference type="InterPro" id="IPR016169">
    <property type="entry name" value="FAD-bd_PCMH_sub2"/>
</dbReference>
<evidence type="ECO:0000313" key="6">
    <source>
        <dbReference type="EMBL" id="MFC3053547.1"/>
    </source>
</evidence>
<accession>A0ABV7DAA1</accession>
<evidence type="ECO:0000256" key="3">
    <source>
        <dbReference type="ARBA" id="ARBA00022827"/>
    </source>
</evidence>
<dbReference type="Gene3D" id="3.30.465.10">
    <property type="match status" value="1"/>
</dbReference>
<dbReference type="SUPFAM" id="SSF55103">
    <property type="entry name" value="FAD-linked oxidases, C-terminal domain"/>
    <property type="match status" value="1"/>
</dbReference>
<evidence type="ECO:0000256" key="2">
    <source>
        <dbReference type="ARBA" id="ARBA00022630"/>
    </source>
</evidence>
<dbReference type="PROSITE" id="PS51387">
    <property type="entry name" value="FAD_PCMH"/>
    <property type="match status" value="1"/>
</dbReference>
<keyword evidence="2" id="KW-0285">Flavoprotein</keyword>
<name>A0ABV7DAA1_9PROT</name>
<keyword evidence="7" id="KW-1185">Reference proteome</keyword>
<dbReference type="Pfam" id="PF01565">
    <property type="entry name" value="FAD_binding_4"/>
    <property type="match status" value="1"/>
</dbReference>
<sequence>MSMQIHSDALLSLLGNKGLITAEADMVPYVTGARYDMGKAAFVARPANTEETSKLLAYCAQHHIHLVPQSGNTGLVSASTPNDTGTQGILSLDRINTIIDLDIDNKSVHVSAGIRLSTLNEALEKESLFFPIDLGADPRIGGMIATNTGGTRCLRYGDVRANTLGLTVVLADENGTVLNLTNTLRKNNTGVDWKQMFIGTSGAFGVVTECVLNIVQKPMQSATAYLIPSSLEAVAPLMRLMEAKLGICLSAFEGMSKNAVSAAYSHVTSLTNPFPGGTVPDYIILAEVSRDWPEREGEQPLPEMLEAVLAEIWEDKNEPLADALIGRPEEMWALRHAISEGVKSMGKLIAFDVSFRRANAMRFTRFMETALPTIFSGVTMCNFGHVGDGGLHFNLVLAKDDPRANDVAFERELRTWVFDIVVNKFAGSYSAEHAIGPKNQYFYDLYTSENLKAMARSFKSITSPASLGTVNFG</sequence>
<dbReference type="InterPro" id="IPR051264">
    <property type="entry name" value="FAD-oxidored/transferase_4"/>
</dbReference>